<sequence>MIKLMKSVFLIIAILINLFSHSFIKSEEKIDSATNKIENVAKKNLIPEDKTEIRKIHIVKIGDTITSISKNYSINKDLIIKLNNLKDDNYIFIGQNLIISESTKNSTQQSDLINNYHIVQIGENLTEISNKYKLNLGYLIEINNLKNPDSIKVGQKLFLRKNKPISLENDQIIKNKQNELLELDKQIYGPIIIQSKSYEEFKGRKVFNVLNQDNKKLILSINCDTNELDVRIPGRKWRGGEPAKEEFEKNLINDFC</sequence>
<dbReference type="AlphaFoldDB" id="Q31CJ8"/>
<organism evidence="2 3">
    <name type="scientific">Prochlorococcus marinus (strain MIT 9312)</name>
    <dbReference type="NCBI Taxonomy" id="74546"/>
    <lineage>
        <taxon>Bacteria</taxon>
        <taxon>Bacillati</taxon>
        <taxon>Cyanobacteriota</taxon>
        <taxon>Cyanophyceae</taxon>
        <taxon>Synechococcales</taxon>
        <taxon>Prochlorococcaceae</taxon>
        <taxon>Prochlorococcus</taxon>
    </lineage>
</organism>
<dbReference type="Pfam" id="PF01476">
    <property type="entry name" value="LysM"/>
    <property type="match status" value="2"/>
</dbReference>
<evidence type="ECO:0000313" key="2">
    <source>
        <dbReference type="EMBL" id="ABB49397.1"/>
    </source>
</evidence>
<feature type="domain" description="LysM" evidence="1">
    <location>
        <begin position="55"/>
        <end position="99"/>
    </location>
</feature>
<feature type="domain" description="LysM" evidence="1">
    <location>
        <begin position="115"/>
        <end position="159"/>
    </location>
</feature>
<proteinExistence type="predicted"/>
<name>Q31CJ8_PROM9</name>
<dbReference type="CDD" id="cd00118">
    <property type="entry name" value="LysM"/>
    <property type="match status" value="2"/>
</dbReference>
<gene>
    <name evidence="2" type="ordered locus">PMT9312_0336</name>
</gene>
<dbReference type="EMBL" id="CP000111">
    <property type="protein sequence ID" value="ABB49397.1"/>
    <property type="molecule type" value="Genomic_DNA"/>
</dbReference>
<dbReference type="InterPro" id="IPR036779">
    <property type="entry name" value="LysM_dom_sf"/>
</dbReference>
<protein>
    <submittedName>
        <fullName evidence="2">Peptidoglycan-binding LysM</fullName>
    </submittedName>
</protein>
<dbReference type="KEGG" id="pmi:PMT9312_0336"/>
<dbReference type="eggNOG" id="COG1388">
    <property type="taxonomic scope" value="Bacteria"/>
</dbReference>
<dbReference type="Proteomes" id="UP000002715">
    <property type="component" value="Chromosome"/>
</dbReference>
<dbReference type="PANTHER" id="PTHR33734:SF22">
    <property type="entry name" value="MEMBRANE-BOUND LYTIC MUREIN TRANSGLYCOSYLASE D"/>
    <property type="match status" value="1"/>
</dbReference>
<dbReference type="PANTHER" id="PTHR33734">
    <property type="entry name" value="LYSM DOMAIN-CONTAINING GPI-ANCHORED PROTEIN 2"/>
    <property type="match status" value="1"/>
</dbReference>
<evidence type="ECO:0000313" key="3">
    <source>
        <dbReference type="Proteomes" id="UP000002715"/>
    </source>
</evidence>
<dbReference type="STRING" id="74546.PMT9312_0336"/>
<dbReference type="Gene3D" id="3.10.350.10">
    <property type="entry name" value="LysM domain"/>
    <property type="match status" value="2"/>
</dbReference>
<dbReference type="HOGENOM" id="CLU_1085287_0_0_3"/>
<accession>Q31CJ8</accession>
<evidence type="ECO:0000259" key="1">
    <source>
        <dbReference type="PROSITE" id="PS51782"/>
    </source>
</evidence>
<dbReference type="SUPFAM" id="SSF54106">
    <property type="entry name" value="LysM domain"/>
    <property type="match status" value="2"/>
</dbReference>
<reference evidence="3" key="1">
    <citation type="submission" date="2005-07" db="EMBL/GenBank/DDBJ databases">
        <title>Complete sequence of Prochlorococcus marinus str. MIT 9312.</title>
        <authorList>
            <consortium name="US DOE Joint Genome Institute"/>
            <person name="Copeland A."/>
            <person name="Lucas S."/>
            <person name="Lapidus A."/>
            <person name="Barry K."/>
            <person name="Detter J.C."/>
            <person name="Glavina T."/>
            <person name="Hammon N."/>
            <person name="Israni S."/>
            <person name="Pitluck S."/>
            <person name="Thiel J."/>
            <person name="Schmutz J."/>
            <person name="Larimer F."/>
            <person name="Land M."/>
            <person name="Kyrpides N."/>
            <person name="Lykidis A."/>
            <person name="Richardson P."/>
        </authorList>
    </citation>
    <scope>NUCLEOTIDE SEQUENCE [LARGE SCALE GENOMIC DNA]</scope>
    <source>
        <strain evidence="3">MIT 9312</strain>
    </source>
</reference>
<dbReference type="PROSITE" id="PS51782">
    <property type="entry name" value="LYSM"/>
    <property type="match status" value="2"/>
</dbReference>
<dbReference type="InterPro" id="IPR018392">
    <property type="entry name" value="LysM"/>
</dbReference>
<dbReference type="SMART" id="SM00257">
    <property type="entry name" value="LysM"/>
    <property type="match status" value="2"/>
</dbReference>